<keyword evidence="7 8" id="KW-0472">Membrane</keyword>
<evidence type="ECO:0000313" key="11">
    <source>
        <dbReference type="Proteomes" id="UP000435649"/>
    </source>
</evidence>
<comment type="subcellular location">
    <subcellularLocation>
        <location evidence="1">Cell membrane</location>
        <topology evidence="1">Multi-pass membrane protein</topology>
    </subcellularLocation>
</comment>
<dbReference type="GO" id="GO:0005886">
    <property type="term" value="C:plasma membrane"/>
    <property type="evidence" value="ECO:0007669"/>
    <property type="project" value="UniProtKB-SubCell"/>
</dbReference>
<feature type="transmembrane region" description="Helical" evidence="8">
    <location>
        <begin position="408"/>
        <end position="426"/>
    </location>
</feature>
<evidence type="ECO:0000256" key="1">
    <source>
        <dbReference type="ARBA" id="ARBA00004651"/>
    </source>
</evidence>
<dbReference type="Proteomes" id="UP000435649">
    <property type="component" value="Unassembled WGS sequence"/>
</dbReference>
<feature type="transmembrane region" description="Helical" evidence="8">
    <location>
        <begin position="382"/>
        <end position="402"/>
    </location>
</feature>
<reference evidence="10 11" key="1">
    <citation type="submission" date="2019-08" db="EMBL/GenBank/DDBJ databases">
        <title>In-depth cultivation of the pig gut microbiome towards novel bacterial diversity and tailored functional studies.</title>
        <authorList>
            <person name="Wylensek D."/>
            <person name="Hitch T.C.A."/>
            <person name="Clavel T."/>
        </authorList>
    </citation>
    <scope>NUCLEOTIDE SEQUENCE [LARGE SCALE GENOMIC DNA]</scope>
    <source>
        <strain evidence="10 11">BBE-744-WT-12</strain>
    </source>
</reference>
<evidence type="ECO:0000256" key="8">
    <source>
        <dbReference type="SAM" id="Phobius"/>
    </source>
</evidence>
<dbReference type="PRINTS" id="PR00758">
    <property type="entry name" value="ARSENICPUMP"/>
</dbReference>
<keyword evidence="5 8" id="KW-0812">Transmembrane</keyword>
<name>A0A844G7V9_9BACT</name>
<protein>
    <submittedName>
        <fullName evidence="10">ArsB/NhaD family transporter</fullName>
    </submittedName>
</protein>
<feature type="transmembrane region" description="Helical" evidence="8">
    <location>
        <begin position="301"/>
        <end position="334"/>
    </location>
</feature>
<evidence type="ECO:0000256" key="7">
    <source>
        <dbReference type="ARBA" id="ARBA00023136"/>
    </source>
</evidence>
<dbReference type="EMBL" id="VUNS01000027">
    <property type="protein sequence ID" value="MST98975.1"/>
    <property type="molecule type" value="Genomic_DNA"/>
</dbReference>
<dbReference type="Pfam" id="PF03600">
    <property type="entry name" value="CitMHS"/>
    <property type="match status" value="1"/>
</dbReference>
<keyword evidence="4" id="KW-1003">Cell membrane</keyword>
<dbReference type="InterPro" id="IPR000802">
    <property type="entry name" value="Arsenical_pump_ArsB"/>
</dbReference>
<dbReference type="InterPro" id="IPR051475">
    <property type="entry name" value="Diverse_Ion_Transporter"/>
</dbReference>
<keyword evidence="3" id="KW-0813">Transport</keyword>
<dbReference type="AlphaFoldDB" id="A0A844G7V9"/>
<feature type="transmembrane region" description="Helical" evidence="8">
    <location>
        <begin position="6"/>
        <end position="27"/>
    </location>
</feature>
<evidence type="ECO:0000313" key="10">
    <source>
        <dbReference type="EMBL" id="MST98975.1"/>
    </source>
</evidence>
<comment type="caution">
    <text evidence="10">The sequence shown here is derived from an EMBL/GenBank/DDBJ whole genome shotgun (WGS) entry which is preliminary data.</text>
</comment>
<feature type="transmembrane region" description="Helical" evidence="8">
    <location>
        <begin position="346"/>
        <end position="370"/>
    </location>
</feature>
<feature type="transmembrane region" description="Helical" evidence="8">
    <location>
        <begin position="480"/>
        <end position="502"/>
    </location>
</feature>
<feature type="transmembrane region" description="Helical" evidence="8">
    <location>
        <begin position="128"/>
        <end position="150"/>
    </location>
</feature>
<feature type="transmembrane region" description="Helical" evidence="8">
    <location>
        <begin position="162"/>
        <end position="181"/>
    </location>
</feature>
<keyword evidence="11" id="KW-1185">Reference proteome</keyword>
<organism evidence="10 11">
    <name type="scientific">Victivallis lenta</name>
    <dbReference type="NCBI Taxonomy" id="2606640"/>
    <lineage>
        <taxon>Bacteria</taxon>
        <taxon>Pseudomonadati</taxon>
        <taxon>Lentisphaerota</taxon>
        <taxon>Lentisphaeria</taxon>
        <taxon>Victivallales</taxon>
        <taxon>Victivallaceae</taxon>
        <taxon>Victivallis</taxon>
    </lineage>
</organism>
<dbReference type="PANTHER" id="PTHR43568:SF1">
    <property type="entry name" value="P PROTEIN"/>
    <property type="match status" value="1"/>
</dbReference>
<dbReference type="CDD" id="cd01116">
    <property type="entry name" value="P_permease"/>
    <property type="match status" value="1"/>
</dbReference>
<keyword evidence="6 8" id="KW-1133">Transmembrane helix</keyword>
<evidence type="ECO:0000256" key="2">
    <source>
        <dbReference type="ARBA" id="ARBA00009843"/>
    </source>
</evidence>
<dbReference type="GO" id="GO:0015105">
    <property type="term" value="F:arsenite transmembrane transporter activity"/>
    <property type="evidence" value="ECO:0007669"/>
    <property type="project" value="InterPro"/>
</dbReference>
<feature type="transmembrane region" description="Helical" evidence="8">
    <location>
        <begin position="435"/>
        <end position="460"/>
    </location>
</feature>
<dbReference type="InterPro" id="IPR004680">
    <property type="entry name" value="Cit_transptr-like_dom"/>
</dbReference>
<evidence type="ECO:0000256" key="4">
    <source>
        <dbReference type="ARBA" id="ARBA00022475"/>
    </source>
</evidence>
<feature type="transmembrane region" description="Helical" evidence="8">
    <location>
        <begin position="244"/>
        <end position="267"/>
    </location>
</feature>
<feature type="domain" description="Citrate transporter-like" evidence="9">
    <location>
        <begin position="23"/>
        <end position="442"/>
    </location>
</feature>
<evidence type="ECO:0000256" key="5">
    <source>
        <dbReference type="ARBA" id="ARBA00022692"/>
    </source>
</evidence>
<dbReference type="PANTHER" id="PTHR43568">
    <property type="entry name" value="P PROTEIN"/>
    <property type="match status" value="1"/>
</dbReference>
<accession>A0A844G7V9</accession>
<sequence>MRHIMEYSTLIFWIGTVVFVGTYVLIASEKVHKTVAALLGAMLMLLVILPGPGHSSAEPAPAAESVAAENGIPAETDAGRALLQEERADALAQTEQAMSAVTGRKAMVRNAELYDKLDTFSRYSNFDVVFTLAGMMLLVNLLSGTGLFQYVAIRCAKVARGLPIRTMILLVLATAFLSAFLDNVTTILLVAPVTLLVCNELGVPPIPFLMAETMASNIGGTATLIGDPPNLIIGSIAGLNFADFLINLAPFIIVVMAIYCICLWVYYSKRMHVTVEKRALIMELDERAAITDWSNLRRGGIVMVLTIFGFLVHGALGLQPCVVAMAGATLALLICKVDVDHALEKIEWSTLFFFMALFILVCGAEYCGLMEKIGGLMSLMDGWPVPVVVLVIMWVSALAAAVMNNVSFTAAMVTVVAAFISSTPAFNHSMECRNLLWWGLALAVCLGGNASLVGAAANLVTVGIAEKNGHQVGFMDFLKYGVPVTLGSMVLASAYILARYYVTCTA</sequence>
<evidence type="ECO:0000256" key="6">
    <source>
        <dbReference type="ARBA" id="ARBA00022989"/>
    </source>
</evidence>
<evidence type="ECO:0000256" key="3">
    <source>
        <dbReference type="ARBA" id="ARBA00022448"/>
    </source>
</evidence>
<evidence type="ECO:0000259" key="9">
    <source>
        <dbReference type="Pfam" id="PF03600"/>
    </source>
</evidence>
<gene>
    <name evidence="10" type="ORF">FYJ85_18225</name>
</gene>
<feature type="transmembrane region" description="Helical" evidence="8">
    <location>
        <begin position="34"/>
        <end position="51"/>
    </location>
</feature>
<comment type="similarity">
    <text evidence="2">Belongs to the CitM (TC 2.A.11) transporter family.</text>
</comment>
<proteinExistence type="inferred from homology"/>